<evidence type="ECO:0000313" key="4">
    <source>
        <dbReference type="Proteomes" id="UP001497497"/>
    </source>
</evidence>
<feature type="chain" id="PRO_5043483467" evidence="2">
    <location>
        <begin position="33"/>
        <end position="103"/>
    </location>
</feature>
<comment type="caution">
    <text evidence="3">The sequence shown here is derived from an EMBL/GenBank/DDBJ whole genome shotgun (WGS) entry which is preliminary data.</text>
</comment>
<dbReference type="Proteomes" id="UP001497497">
    <property type="component" value="Unassembled WGS sequence"/>
</dbReference>
<protein>
    <submittedName>
        <fullName evidence="3">Uncharacterized protein</fullName>
    </submittedName>
</protein>
<feature type="signal peptide" evidence="2">
    <location>
        <begin position="1"/>
        <end position="32"/>
    </location>
</feature>
<keyword evidence="4" id="KW-1185">Reference proteome</keyword>
<name>A0AAV2HRY5_LYMST</name>
<sequence length="103" mass="11480">HPSECQNRHRELLPHPAGHVLALLLRVRATLGLQPAVQSRGTHGVSHTVLPHLQANSIGLLLLRPDQHLRQHRPGDAAGLLDRHRGHYEQADHPENGNDVDER</sequence>
<reference evidence="3 4" key="1">
    <citation type="submission" date="2024-04" db="EMBL/GenBank/DDBJ databases">
        <authorList>
            <consortium name="Genoscope - CEA"/>
            <person name="William W."/>
        </authorList>
    </citation>
    <scope>NUCLEOTIDE SEQUENCE [LARGE SCALE GENOMIC DNA]</scope>
</reference>
<feature type="non-terminal residue" evidence="3">
    <location>
        <position position="1"/>
    </location>
</feature>
<keyword evidence="2" id="KW-0732">Signal</keyword>
<evidence type="ECO:0000313" key="3">
    <source>
        <dbReference type="EMBL" id="CAL1536277.1"/>
    </source>
</evidence>
<feature type="region of interest" description="Disordered" evidence="1">
    <location>
        <begin position="71"/>
        <end position="103"/>
    </location>
</feature>
<proteinExistence type="predicted"/>
<feature type="compositionally biased region" description="Basic and acidic residues" evidence="1">
    <location>
        <begin position="71"/>
        <end position="96"/>
    </location>
</feature>
<evidence type="ECO:0000256" key="1">
    <source>
        <dbReference type="SAM" id="MobiDB-lite"/>
    </source>
</evidence>
<gene>
    <name evidence="3" type="ORF">GSLYS_00010190001</name>
</gene>
<dbReference type="EMBL" id="CAXITT010000225">
    <property type="protein sequence ID" value="CAL1536277.1"/>
    <property type="molecule type" value="Genomic_DNA"/>
</dbReference>
<evidence type="ECO:0000256" key="2">
    <source>
        <dbReference type="SAM" id="SignalP"/>
    </source>
</evidence>
<organism evidence="3 4">
    <name type="scientific">Lymnaea stagnalis</name>
    <name type="common">Great pond snail</name>
    <name type="synonym">Helix stagnalis</name>
    <dbReference type="NCBI Taxonomy" id="6523"/>
    <lineage>
        <taxon>Eukaryota</taxon>
        <taxon>Metazoa</taxon>
        <taxon>Spiralia</taxon>
        <taxon>Lophotrochozoa</taxon>
        <taxon>Mollusca</taxon>
        <taxon>Gastropoda</taxon>
        <taxon>Heterobranchia</taxon>
        <taxon>Euthyneura</taxon>
        <taxon>Panpulmonata</taxon>
        <taxon>Hygrophila</taxon>
        <taxon>Lymnaeoidea</taxon>
        <taxon>Lymnaeidae</taxon>
        <taxon>Lymnaea</taxon>
    </lineage>
</organism>
<dbReference type="AlphaFoldDB" id="A0AAV2HRY5"/>
<accession>A0AAV2HRY5</accession>